<feature type="transmembrane region" description="Helical" evidence="2">
    <location>
        <begin position="600"/>
        <end position="619"/>
    </location>
</feature>
<dbReference type="Pfam" id="PF19814">
    <property type="entry name" value="DUF6297"/>
    <property type="match status" value="1"/>
</dbReference>
<proteinExistence type="predicted"/>
<feature type="compositionally biased region" description="Basic and acidic residues" evidence="1">
    <location>
        <begin position="1"/>
        <end position="12"/>
    </location>
</feature>
<evidence type="ECO:0000313" key="3">
    <source>
        <dbReference type="EMBL" id="SDD68673.1"/>
    </source>
</evidence>
<dbReference type="EMBL" id="LT629688">
    <property type="protein sequence ID" value="SDD68673.1"/>
    <property type="molecule type" value="Genomic_DNA"/>
</dbReference>
<keyword evidence="2" id="KW-0812">Transmembrane</keyword>
<evidence type="ECO:0000256" key="1">
    <source>
        <dbReference type="SAM" id="MobiDB-lite"/>
    </source>
</evidence>
<dbReference type="STRING" id="675864.SAMN04489747_1516"/>
<keyword evidence="2" id="KW-1133">Transmembrane helix</keyword>
<organism evidence="3 4">
    <name type="scientific">Auraticoccus monumenti</name>
    <dbReference type="NCBI Taxonomy" id="675864"/>
    <lineage>
        <taxon>Bacteria</taxon>
        <taxon>Bacillati</taxon>
        <taxon>Actinomycetota</taxon>
        <taxon>Actinomycetes</taxon>
        <taxon>Propionibacteriales</taxon>
        <taxon>Propionibacteriaceae</taxon>
        <taxon>Auraticoccus</taxon>
    </lineage>
</organism>
<feature type="transmembrane region" description="Helical" evidence="2">
    <location>
        <begin position="193"/>
        <end position="220"/>
    </location>
</feature>
<keyword evidence="4" id="KW-1185">Reference proteome</keyword>
<dbReference type="Proteomes" id="UP000198546">
    <property type="component" value="Chromosome i"/>
</dbReference>
<feature type="transmembrane region" description="Helical" evidence="2">
    <location>
        <begin position="302"/>
        <end position="326"/>
    </location>
</feature>
<feature type="transmembrane region" description="Helical" evidence="2">
    <location>
        <begin position="241"/>
        <end position="264"/>
    </location>
</feature>
<name>A0A1G6WSQ0_9ACTN</name>
<feature type="transmembrane region" description="Helical" evidence="2">
    <location>
        <begin position="458"/>
        <end position="479"/>
    </location>
</feature>
<protein>
    <submittedName>
        <fullName evidence="3">Uncharacterized protein</fullName>
    </submittedName>
</protein>
<feature type="transmembrane region" description="Helical" evidence="2">
    <location>
        <begin position="338"/>
        <end position="358"/>
    </location>
</feature>
<feature type="region of interest" description="Disordered" evidence="1">
    <location>
        <begin position="1"/>
        <end position="113"/>
    </location>
</feature>
<feature type="transmembrane region" description="Helical" evidence="2">
    <location>
        <begin position="154"/>
        <end position="173"/>
    </location>
</feature>
<dbReference type="InterPro" id="IPR046264">
    <property type="entry name" value="DUF6297"/>
</dbReference>
<sequence>MSTPEEQDRQQHPLDGGADGDGTRDRVDPEPDAVAAVPLETAGTASTGGAAPGPGGGDRPIPAAVTPKGTGRKKKRRSTGTAAAPPAPTGDEALTERPLVLDGRGIPEPTEPVPVTTVRAEDCEPVDERELLRLMKDWRKGRATRKLGEMLSDAYVMVFAILLVGAMTVNVVLQAQTTVSNCSTVACTSARLFLPWATVALGAALALSMARLFGPVLASSAEGSWLMSSPVPRARMLRPRLVTAVLIAFAVGLLLGVLVTLLSGTGAREVIAWTLASGLVTAAMVAWAASQQGLDRGAPTRWGARLFSLVGLAVLGLVVALAAGWTSVDLPGAARLEIAAAVAGAALLLLLVSLVLANRRLDRIQRLRLMSGGSLAKGLSGAFYALDLGLIHDIVVERRATERGHVRAMRGSGTGIGALVVRELQRTLRTPTAVPAVLATVIVPYAVDALGLATVAPVLGGVAVFVTLVPLTGGLRVLTRNGGLARTLPFSTGQIRLATVAVPAAVALVWGLASAAAFVGFGDGATVRPVGEALLVSLVTAAAGLMGAVRWTTAKPVNWSAPMASTPAGAFPPGLITAPIRGFDMVLLITAPVLLGASPVWSLVLLAIVSFVLLGGFNAEEMRATSEQQKRELAKAKAARR</sequence>
<feature type="transmembrane region" description="Helical" evidence="2">
    <location>
        <begin position="500"/>
        <end position="521"/>
    </location>
</feature>
<dbReference type="RefSeq" id="WP_090592067.1">
    <property type="nucleotide sequence ID" value="NZ_LT629688.1"/>
</dbReference>
<feature type="transmembrane region" description="Helical" evidence="2">
    <location>
        <begin position="533"/>
        <end position="553"/>
    </location>
</feature>
<keyword evidence="2" id="KW-0472">Membrane</keyword>
<gene>
    <name evidence="3" type="ORF">SAMN04489747_1516</name>
</gene>
<feature type="transmembrane region" description="Helical" evidence="2">
    <location>
        <begin position="432"/>
        <end position="452"/>
    </location>
</feature>
<dbReference type="AlphaFoldDB" id="A0A1G6WSQ0"/>
<evidence type="ECO:0000256" key="2">
    <source>
        <dbReference type="SAM" id="Phobius"/>
    </source>
</evidence>
<accession>A0A1G6WSQ0</accession>
<feature type="transmembrane region" description="Helical" evidence="2">
    <location>
        <begin position="270"/>
        <end position="290"/>
    </location>
</feature>
<dbReference type="OrthoDB" id="3725302at2"/>
<reference evidence="3 4" key="1">
    <citation type="submission" date="2016-10" db="EMBL/GenBank/DDBJ databases">
        <authorList>
            <person name="de Groot N.N."/>
        </authorList>
    </citation>
    <scope>NUCLEOTIDE SEQUENCE [LARGE SCALE GENOMIC DNA]</scope>
    <source>
        <strain evidence="3 4">MON 2.2</strain>
    </source>
</reference>
<evidence type="ECO:0000313" key="4">
    <source>
        <dbReference type="Proteomes" id="UP000198546"/>
    </source>
</evidence>